<dbReference type="STRING" id="1121298.SAMN05444401_3153"/>
<evidence type="ECO:0000256" key="1">
    <source>
        <dbReference type="ARBA" id="ARBA00007637"/>
    </source>
</evidence>
<reference evidence="5 6" key="1">
    <citation type="submission" date="2016-11" db="EMBL/GenBank/DDBJ databases">
        <authorList>
            <person name="Jaros S."/>
            <person name="Januszkiewicz K."/>
            <person name="Wedrychowicz H."/>
        </authorList>
    </citation>
    <scope>NUCLEOTIDE SEQUENCE [LARGE SCALE GENOMIC DNA]</scope>
    <source>
        <strain evidence="5 6">DSM 21864</strain>
    </source>
</reference>
<dbReference type="InterPro" id="IPR001509">
    <property type="entry name" value="Epimerase_deHydtase"/>
</dbReference>
<dbReference type="Pfam" id="PF01370">
    <property type="entry name" value="Epimerase"/>
    <property type="match status" value="1"/>
</dbReference>
<dbReference type="CDD" id="cd08946">
    <property type="entry name" value="SDR_e"/>
    <property type="match status" value="1"/>
</dbReference>
<name>A0A1M6JM42_9CLOT</name>
<dbReference type="PANTHER" id="PTHR43103:SF5">
    <property type="entry name" value="4-EPIMERASE, PUTATIVE (AFU_ORTHOLOGUE AFUA_7G00360)-RELATED"/>
    <property type="match status" value="1"/>
</dbReference>
<protein>
    <submittedName>
        <fullName evidence="5">Nucleoside-diphosphate-sugar epimerase</fullName>
    </submittedName>
</protein>
<gene>
    <name evidence="5" type="ORF">SAMN05444401_3153</name>
</gene>
<keyword evidence="2" id="KW-0560">Oxidoreductase</keyword>
<evidence type="ECO:0000256" key="2">
    <source>
        <dbReference type="ARBA" id="ARBA00023002"/>
    </source>
</evidence>
<dbReference type="RefSeq" id="WP_073008758.1">
    <property type="nucleotide sequence ID" value="NZ_FQZO01000005.1"/>
</dbReference>
<comment type="similarity">
    <text evidence="1">Belongs to the NAD(P)-dependent epimerase/dehydratase family.</text>
</comment>
<dbReference type="OrthoDB" id="9811743at2"/>
<dbReference type="Proteomes" id="UP000184080">
    <property type="component" value="Unassembled WGS sequence"/>
</dbReference>
<proteinExistence type="inferred from homology"/>
<evidence type="ECO:0000313" key="5">
    <source>
        <dbReference type="EMBL" id="SHJ47789.1"/>
    </source>
</evidence>
<dbReference type="InterPro" id="IPR036291">
    <property type="entry name" value="NAD(P)-bd_dom_sf"/>
</dbReference>
<dbReference type="EMBL" id="FQZO01000005">
    <property type="protein sequence ID" value="SHJ47789.1"/>
    <property type="molecule type" value="Genomic_DNA"/>
</dbReference>
<evidence type="ECO:0000313" key="6">
    <source>
        <dbReference type="Proteomes" id="UP000184080"/>
    </source>
</evidence>
<dbReference type="Gene3D" id="3.40.50.720">
    <property type="entry name" value="NAD(P)-binding Rossmann-like Domain"/>
    <property type="match status" value="1"/>
</dbReference>
<evidence type="ECO:0000259" key="4">
    <source>
        <dbReference type="Pfam" id="PF01370"/>
    </source>
</evidence>
<feature type="domain" description="NAD-dependent epimerase/dehydratase" evidence="4">
    <location>
        <begin position="3"/>
        <end position="218"/>
    </location>
</feature>
<keyword evidence="6" id="KW-1185">Reference proteome</keyword>
<organism evidence="5 6">
    <name type="scientific">Clostridium amylolyticum</name>
    <dbReference type="NCBI Taxonomy" id="1121298"/>
    <lineage>
        <taxon>Bacteria</taxon>
        <taxon>Bacillati</taxon>
        <taxon>Bacillota</taxon>
        <taxon>Clostridia</taxon>
        <taxon>Eubacteriales</taxon>
        <taxon>Clostridiaceae</taxon>
        <taxon>Clostridium</taxon>
    </lineage>
</organism>
<dbReference type="SUPFAM" id="SSF51735">
    <property type="entry name" value="NAD(P)-binding Rossmann-fold domains"/>
    <property type="match status" value="1"/>
</dbReference>
<accession>A0A1M6JM42</accession>
<dbReference type="PANTHER" id="PTHR43103">
    <property type="entry name" value="NUCLEOSIDE-DIPHOSPHATE-SUGAR EPIMERASE"/>
    <property type="match status" value="1"/>
</dbReference>
<dbReference type="GO" id="GO:0016491">
    <property type="term" value="F:oxidoreductase activity"/>
    <property type="evidence" value="ECO:0007669"/>
    <property type="project" value="UniProtKB-KW"/>
</dbReference>
<dbReference type="AlphaFoldDB" id="A0A1M6JM42"/>
<sequence>MKVAVTGAKGLVGRNVVKNLIKSGYDVLSLTHSKWKGCPTEQKIIDIRNYEEVFNAIKGCDAVIHLAAIPQPDKKDNNPRVFENNVVGLYNILLSAGIQGIKKVAIASSDCALGITFAHNPVVPLYLPVDEEHPASPDNSYGISKIVGEQIAHSFAHRFPDMTISSLRITYVADVKKVKNDISFAQEEEVDQYVWNLWSYIDKEDCARAFRLAIEADFKGHEVFYIAAPNTRCLTPSMDLINKFMPKAEVKENFMDHESFESTEKAERMLGFKAKNIWRVNINQEQKEAGVEKILGY</sequence>
<evidence type="ECO:0000256" key="3">
    <source>
        <dbReference type="ARBA" id="ARBA00023027"/>
    </source>
</evidence>
<keyword evidence="3" id="KW-0520">NAD</keyword>